<evidence type="ECO:0000313" key="1">
    <source>
        <dbReference type="EMBL" id="KKK76568.1"/>
    </source>
</evidence>
<name>A0A0F8Y5K0_9ZZZZ</name>
<sequence>VPPKTTPIDARSKEIRSMVCYKEIGELIRADKMVEVFGKDIAKLTTQYYNDFIQKNL</sequence>
<reference evidence="1" key="1">
    <citation type="journal article" date="2015" name="Nature">
        <title>Complex archaea that bridge the gap between prokaryotes and eukaryotes.</title>
        <authorList>
            <person name="Spang A."/>
            <person name="Saw J.H."/>
            <person name="Jorgensen S.L."/>
            <person name="Zaremba-Niedzwiedzka K."/>
            <person name="Martijn J."/>
            <person name="Lind A.E."/>
            <person name="van Eijk R."/>
            <person name="Schleper C."/>
            <person name="Guy L."/>
            <person name="Ettema T.J."/>
        </authorList>
    </citation>
    <scope>NUCLEOTIDE SEQUENCE</scope>
</reference>
<proteinExistence type="predicted"/>
<feature type="non-terminal residue" evidence="1">
    <location>
        <position position="1"/>
    </location>
</feature>
<comment type="caution">
    <text evidence="1">The sequence shown here is derived from an EMBL/GenBank/DDBJ whole genome shotgun (WGS) entry which is preliminary data.</text>
</comment>
<organism evidence="1">
    <name type="scientific">marine sediment metagenome</name>
    <dbReference type="NCBI Taxonomy" id="412755"/>
    <lineage>
        <taxon>unclassified sequences</taxon>
        <taxon>metagenomes</taxon>
        <taxon>ecological metagenomes</taxon>
    </lineage>
</organism>
<dbReference type="EMBL" id="LAZR01055348">
    <property type="protein sequence ID" value="KKK76568.1"/>
    <property type="molecule type" value="Genomic_DNA"/>
</dbReference>
<dbReference type="AlphaFoldDB" id="A0A0F8Y5K0"/>
<gene>
    <name evidence="1" type="ORF">LCGC14_2862340</name>
</gene>
<accession>A0A0F8Y5K0</accession>
<protein>
    <submittedName>
        <fullName evidence="1">Uncharacterized protein</fullName>
    </submittedName>
</protein>